<proteinExistence type="predicted"/>
<organism evidence="9">
    <name type="scientific">Ixodes ricinus</name>
    <name type="common">Common tick</name>
    <name type="synonym">Acarus ricinus</name>
    <dbReference type="NCBI Taxonomy" id="34613"/>
    <lineage>
        <taxon>Eukaryota</taxon>
        <taxon>Metazoa</taxon>
        <taxon>Ecdysozoa</taxon>
        <taxon>Arthropoda</taxon>
        <taxon>Chelicerata</taxon>
        <taxon>Arachnida</taxon>
        <taxon>Acari</taxon>
        <taxon>Parasitiformes</taxon>
        <taxon>Ixodida</taxon>
        <taxon>Ixodoidea</taxon>
        <taxon>Ixodidae</taxon>
        <taxon>Ixodinae</taxon>
        <taxon>Ixodes</taxon>
    </lineage>
</organism>
<keyword evidence="4 5" id="KW-0238">DNA-binding</keyword>
<evidence type="ECO:0000256" key="7">
    <source>
        <dbReference type="SAM" id="MobiDB-lite"/>
    </source>
</evidence>
<evidence type="ECO:0000259" key="8">
    <source>
        <dbReference type="PROSITE" id="PS50950"/>
    </source>
</evidence>
<feature type="non-terminal residue" evidence="9">
    <location>
        <position position="1"/>
    </location>
</feature>
<accession>A0A147BEY0</accession>
<dbReference type="PANTHER" id="PTHR46927:SF3">
    <property type="entry name" value="THAP-TYPE DOMAIN-CONTAINING PROTEIN"/>
    <property type="match status" value="1"/>
</dbReference>
<feature type="region of interest" description="Disordered" evidence="7">
    <location>
        <begin position="88"/>
        <end position="110"/>
    </location>
</feature>
<feature type="compositionally biased region" description="Basic and acidic residues" evidence="7">
    <location>
        <begin position="215"/>
        <end position="224"/>
    </location>
</feature>
<dbReference type="InterPro" id="IPR052224">
    <property type="entry name" value="THAP_domain_protein"/>
</dbReference>
<feature type="region of interest" description="Disordered" evidence="7">
    <location>
        <begin position="212"/>
        <end position="236"/>
    </location>
</feature>
<evidence type="ECO:0000256" key="4">
    <source>
        <dbReference type="ARBA" id="ARBA00023125"/>
    </source>
</evidence>
<dbReference type="InterPro" id="IPR048366">
    <property type="entry name" value="TNP-like_GBD"/>
</dbReference>
<feature type="domain" description="THAP-type" evidence="8">
    <location>
        <begin position="1"/>
        <end position="50"/>
    </location>
</feature>
<dbReference type="SUPFAM" id="SSF57716">
    <property type="entry name" value="Glucocorticoid receptor-like (DNA-binding domain)"/>
    <property type="match status" value="1"/>
</dbReference>
<dbReference type="InterPro" id="IPR006612">
    <property type="entry name" value="THAP_Znf"/>
</dbReference>
<dbReference type="PANTHER" id="PTHR46927">
    <property type="entry name" value="AGAP005574-PA"/>
    <property type="match status" value="1"/>
</dbReference>
<keyword evidence="2 5" id="KW-0863">Zinc-finger</keyword>
<dbReference type="InterPro" id="IPR048365">
    <property type="entry name" value="TNP-like_RNaseH_N"/>
</dbReference>
<dbReference type="EMBL" id="GEGO01006057">
    <property type="protein sequence ID" value="JAR89347.1"/>
    <property type="molecule type" value="Transcribed_RNA"/>
</dbReference>
<feature type="coiled-coil region" evidence="6">
    <location>
        <begin position="240"/>
        <end position="274"/>
    </location>
</feature>
<reference evidence="9" key="1">
    <citation type="journal article" date="2018" name="PLoS Negl. Trop. Dis.">
        <title>Sialome diversity of ticks revealed by RNAseq of single tick salivary glands.</title>
        <authorList>
            <person name="Perner J."/>
            <person name="Kropackova S."/>
            <person name="Kopacek P."/>
            <person name="Ribeiro J.M."/>
        </authorList>
    </citation>
    <scope>NUCLEOTIDE SEQUENCE</scope>
    <source>
        <strain evidence="9">Siblings of single egg batch collected in Ceske Budejovice</strain>
        <tissue evidence="9">Salivary glands</tissue>
    </source>
</reference>
<evidence type="ECO:0000256" key="3">
    <source>
        <dbReference type="ARBA" id="ARBA00022833"/>
    </source>
</evidence>
<keyword evidence="1" id="KW-0479">Metal-binding</keyword>
<keyword evidence="3" id="KW-0862">Zinc</keyword>
<evidence type="ECO:0000256" key="6">
    <source>
        <dbReference type="SAM" id="Coils"/>
    </source>
</evidence>
<dbReference type="AlphaFoldDB" id="A0A147BEY0"/>
<sequence>WLHRIGRAKFKSTHATRLCEVHFTDDQFEQLIFTKYGVRKLKPDAVPSIFVHRKQPTPRKPPARRDATRGTLDATDYSLASAASEHTATAVQDINSPPRADSNGQLLHCSWQGPQAPASLDARLDGPQMLLAAAAHVECAVSDSSVGCAAPSHTATAVEDANSPPRADSDGQLPHCSWQGPQVPASLDARLDCPQMLLAAAAHVECAVSKLSEASTHDRDKESGVDGSSVRNQPMSSEVVAALHRRIKELEDHLQGTQRRLSLSQRQKNKALQEKNAVRTQVHRFLAPDQLQCMEKSTMKGTPWSTPTIEKALKLRLSCGSRGYNVVREIGTPLPAERTLQRHLEKFKFAPGILHEILDSLAVKVSLMEDHERHAVLMFDEIQLKQGLSYDQATGRIIGRPTISLADGTLPKDAMAKKGFVFMLGGVTTRWKQTIAYHFTGNSFSSTKLKEVLLAILQECEKIGLRVDAIVCDMGGGNQGIWRKFGIVVCKYSRSRVSCPHPCDPGRRLYFMADVPHLLKNLRNHLTRGQSIILPADVVKKHGLPSNEVTLQHVKELVEIDSKLQLNIAPHLKPACLDPGHFEKMKVGLAFSLLNHDTAAALRFLVQRGDMPQDALTTAWFIEVVFKWFKIMTSRTTKLAISKLNEVKYGDTVLFLQDAIRLFESLEIIDPDDDKHAWKPVQTGIILVTAVALELQDYYLNTKGFFCVLLGRFGQDALENLFSTLRTNNPAPKPYEFRCAIRAATMAQFLRPSKDGSYAHDAGFSLVGLDTGSGKAAQVVDTVAVEFPDDVLMLSETEQGSFDYLAGYAVSNVKQNMSCCSECIAAITCKEASTLTRLKSYTKETRLSLPSPAVIQFLETAESLFRTNSDKLLHDQITLAQLEASAVQNVTCVNCFPACHNVATKLLRVFLRTRMHILLRKENQRISEKKASVKCGSRSIGKQVATRNVK</sequence>
<dbReference type="Pfam" id="PF21788">
    <property type="entry name" value="TNP-like_GBD"/>
    <property type="match status" value="1"/>
</dbReference>
<dbReference type="Pfam" id="PF21787">
    <property type="entry name" value="TNP-like_RNaseH_N"/>
    <property type="match status" value="1"/>
</dbReference>
<keyword evidence="6" id="KW-0175">Coiled coil</keyword>
<dbReference type="GO" id="GO:0008270">
    <property type="term" value="F:zinc ion binding"/>
    <property type="evidence" value="ECO:0007669"/>
    <property type="project" value="UniProtKB-KW"/>
</dbReference>
<dbReference type="GO" id="GO:0003677">
    <property type="term" value="F:DNA binding"/>
    <property type="evidence" value="ECO:0007669"/>
    <property type="project" value="UniProtKB-UniRule"/>
</dbReference>
<dbReference type="PROSITE" id="PS50950">
    <property type="entry name" value="ZF_THAP"/>
    <property type="match status" value="1"/>
</dbReference>
<evidence type="ECO:0000256" key="5">
    <source>
        <dbReference type="PROSITE-ProRule" id="PRU00309"/>
    </source>
</evidence>
<evidence type="ECO:0000256" key="1">
    <source>
        <dbReference type="ARBA" id="ARBA00022723"/>
    </source>
</evidence>
<evidence type="ECO:0000313" key="9">
    <source>
        <dbReference type="EMBL" id="JAR89347.1"/>
    </source>
</evidence>
<protein>
    <submittedName>
        <fullName evidence="9">Putative p-32 hm</fullName>
    </submittedName>
</protein>
<evidence type="ECO:0000256" key="2">
    <source>
        <dbReference type="ARBA" id="ARBA00022771"/>
    </source>
</evidence>
<name>A0A147BEY0_IXORI</name>
<dbReference type="Pfam" id="PF05485">
    <property type="entry name" value="THAP"/>
    <property type="match status" value="1"/>
</dbReference>